<reference evidence="1 2" key="1">
    <citation type="submission" date="2019-05" db="EMBL/GenBank/DDBJ databases">
        <title>Another draft genome of Portunus trituberculatus and its Hox gene families provides insights of decapod evolution.</title>
        <authorList>
            <person name="Jeong J.-H."/>
            <person name="Song I."/>
            <person name="Kim S."/>
            <person name="Choi T."/>
            <person name="Kim D."/>
            <person name="Ryu S."/>
            <person name="Kim W."/>
        </authorList>
    </citation>
    <scope>NUCLEOTIDE SEQUENCE [LARGE SCALE GENOMIC DNA]</scope>
    <source>
        <tissue evidence="1">Muscle</tissue>
    </source>
</reference>
<name>A0A5B7GUV9_PORTR</name>
<proteinExistence type="predicted"/>
<sequence length="51" mass="5414">MAVAPPSPPMSPSLAQGDRLGREGLSAAPILSLTVWRANGYLRTSMKGKLY</sequence>
<dbReference type="EMBL" id="VSRR010021328">
    <property type="protein sequence ID" value="MPC63840.1"/>
    <property type="molecule type" value="Genomic_DNA"/>
</dbReference>
<evidence type="ECO:0000313" key="2">
    <source>
        <dbReference type="Proteomes" id="UP000324222"/>
    </source>
</evidence>
<dbReference type="Proteomes" id="UP000324222">
    <property type="component" value="Unassembled WGS sequence"/>
</dbReference>
<keyword evidence="2" id="KW-1185">Reference proteome</keyword>
<dbReference type="AlphaFoldDB" id="A0A5B7GUV9"/>
<evidence type="ECO:0000313" key="1">
    <source>
        <dbReference type="EMBL" id="MPC63840.1"/>
    </source>
</evidence>
<protein>
    <submittedName>
        <fullName evidence="1">Uncharacterized protein</fullName>
    </submittedName>
</protein>
<comment type="caution">
    <text evidence="1">The sequence shown here is derived from an EMBL/GenBank/DDBJ whole genome shotgun (WGS) entry which is preliminary data.</text>
</comment>
<gene>
    <name evidence="1" type="ORF">E2C01_057946</name>
</gene>
<accession>A0A5B7GUV9</accession>
<organism evidence="1 2">
    <name type="scientific">Portunus trituberculatus</name>
    <name type="common">Swimming crab</name>
    <name type="synonym">Neptunus trituberculatus</name>
    <dbReference type="NCBI Taxonomy" id="210409"/>
    <lineage>
        <taxon>Eukaryota</taxon>
        <taxon>Metazoa</taxon>
        <taxon>Ecdysozoa</taxon>
        <taxon>Arthropoda</taxon>
        <taxon>Crustacea</taxon>
        <taxon>Multicrustacea</taxon>
        <taxon>Malacostraca</taxon>
        <taxon>Eumalacostraca</taxon>
        <taxon>Eucarida</taxon>
        <taxon>Decapoda</taxon>
        <taxon>Pleocyemata</taxon>
        <taxon>Brachyura</taxon>
        <taxon>Eubrachyura</taxon>
        <taxon>Portunoidea</taxon>
        <taxon>Portunidae</taxon>
        <taxon>Portuninae</taxon>
        <taxon>Portunus</taxon>
    </lineage>
</organism>